<keyword evidence="2" id="KW-0812">Transmembrane</keyword>
<keyword evidence="4" id="KW-0645">Protease</keyword>
<dbReference type="PANTHER" id="PTHR39430:SF1">
    <property type="entry name" value="PROTEASE"/>
    <property type="match status" value="1"/>
</dbReference>
<feature type="transmembrane region" description="Helical" evidence="2">
    <location>
        <begin position="21"/>
        <end position="49"/>
    </location>
</feature>
<sequence length="327" mass="36782">MMAKKILDLPTSRYQKLPAWLTILLCCLAIAVFIALEIFITWILLAFFFMGQTFLNGEHISSIDPFLKYFPNLHLELGLFVITILLSFAWVKWYEKRSITSLGFFKKNWFKELLKGGGLGTFLLIISVGIVYLFGGLEFERLDFSLSTIFYVLSLLPFWFIQGLAEEVLLRAWLLPIINKRSNLVMAIAISSSLLSFLHWGDDLMTVFTLVGLILSGILIALYMLKTDNIWGAAGLHGAWNFAQGNIFGIAVSGTYTGASFLSFKTVVGAPEWVSGGAFGIEGSFLTSFILLIAISILAWQLIREKTDEKAITDNQESFDIKQMWFS</sequence>
<feature type="transmembrane region" description="Helical" evidence="2">
    <location>
        <begin position="182"/>
        <end position="201"/>
    </location>
</feature>
<organism evidence="4 5">
    <name type="scientific">Streptococcus didelphis</name>
    <dbReference type="NCBI Taxonomy" id="102886"/>
    <lineage>
        <taxon>Bacteria</taxon>
        <taxon>Bacillati</taxon>
        <taxon>Bacillota</taxon>
        <taxon>Bacilli</taxon>
        <taxon>Lactobacillales</taxon>
        <taxon>Streptococcaceae</taxon>
        <taxon>Streptococcus</taxon>
    </lineage>
</organism>
<evidence type="ECO:0000313" key="4">
    <source>
        <dbReference type="EMBL" id="WMB28801.1"/>
    </source>
</evidence>
<feature type="transmembrane region" description="Helical" evidence="2">
    <location>
        <begin position="207"/>
        <end position="225"/>
    </location>
</feature>
<evidence type="ECO:0000259" key="3">
    <source>
        <dbReference type="Pfam" id="PF02517"/>
    </source>
</evidence>
<keyword evidence="4" id="KW-0482">Metalloprotease</keyword>
<dbReference type="InterPro" id="IPR003675">
    <property type="entry name" value="Rce1/LyrA-like_dom"/>
</dbReference>
<keyword evidence="4" id="KW-0378">Hydrolase</keyword>
<proteinExistence type="inferred from homology"/>
<comment type="similarity">
    <text evidence="1">Belongs to the UPF0177 family.</text>
</comment>
<feature type="domain" description="CAAX prenyl protease 2/Lysostaphin resistance protein A-like" evidence="3">
    <location>
        <begin position="151"/>
        <end position="242"/>
    </location>
</feature>
<dbReference type="RefSeq" id="WP_211205192.1">
    <property type="nucleotide sequence ID" value="NZ_CP110509.1"/>
</dbReference>
<gene>
    <name evidence="4" type="ORF">N1496_04500</name>
</gene>
<dbReference type="GO" id="GO:0008237">
    <property type="term" value="F:metallopeptidase activity"/>
    <property type="evidence" value="ECO:0007669"/>
    <property type="project" value="UniProtKB-KW"/>
</dbReference>
<feature type="transmembrane region" description="Helical" evidence="2">
    <location>
        <begin position="284"/>
        <end position="303"/>
    </location>
</feature>
<accession>A0ABY9LIT8</accession>
<keyword evidence="2" id="KW-1133">Transmembrane helix</keyword>
<keyword evidence="2" id="KW-0472">Membrane</keyword>
<keyword evidence="5" id="KW-1185">Reference proteome</keyword>
<protein>
    <submittedName>
        <fullName evidence="4">CPBP family intramembrane metalloprotease</fullName>
    </submittedName>
</protein>
<feature type="transmembrane region" description="Helical" evidence="2">
    <location>
        <begin position="112"/>
        <end position="137"/>
    </location>
</feature>
<evidence type="ECO:0000313" key="5">
    <source>
        <dbReference type="Proteomes" id="UP001238096"/>
    </source>
</evidence>
<feature type="transmembrane region" description="Helical" evidence="2">
    <location>
        <begin position="69"/>
        <end position="91"/>
    </location>
</feature>
<dbReference type="EMBL" id="CP110509">
    <property type="protein sequence ID" value="WMB28801.1"/>
    <property type="molecule type" value="Genomic_DNA"/>
</dbReference>
<dbReference type="Pfam" id="PF02517">
    <property type="entry name" value="Rce1-like"/>
    <property type="match status" value="1"/>
</dbReference>
<dbReference type="Proteomes" id="UP001238096">
    <property type="component" value="Chromosome"/>
</dbReference>
<feature type="transmembrane region" description="Helical" evidence="2">
    <location>
        <begin position="246"/>
        <end position="264"/>
    </location>
</feature>
<dbReference type="PANTHER" id="PTHR39430">
    <property type="entry name" value="MEMBRANE-ASSOCIATED PROTEASE-RELATED"/>
    <property type="match status" value="1"/>
</dbReference>
<name>A0ABY9LIT8_9STRE</name>
<evidence type="ECO:0000256" key="2">
    <source>
        <dbReference type="SAM" id="Phobius"/>
    </source>
</evidence>
<evidence type="ECO:0000256" key="1">
    <source>
        <dbReference type="ARBA" id="ARBA00009067"/>
    </source>
</evidence>
<feature type="transmembrane region" description="Helical" evidence="2">
    <location>
        <begin position="149"/>
        <end position="170"/>
    </location>
</feature>
<reference evidence="5" key="1">
    <citation type="submission" date="2022-10" db="EMBL/GenBank/DDBJ databases">
        <title>Streptococcus didelphis as causative of fatal infections in opossums (Didelphis albiventris).</title>
        <authorList>
            <person name="Breyer G.M."/>
            <person name="Da Silva M.E.R.J."/>
            <person name="Siqueira F.M."/>
        </authorList>
    </citation>
    <scope>NUCLEOTIDE SEQUENCE [LARGE SCALE GENOMIC DNA]</scope>
    <source>
        <strain evidence="5">LBVP101/21</strain>
    </source>
</reference>